<proteinExistence type="predicted"/>
<reference evidence="1 2" key="1">
    <citation type="journal article" date="2018" name="Nat. Ecol. Evol.">
        <title>Genomic signatures of mitonuclear coevolution across populations of Tigriopus californicus.</title>
        <authorList>
            <person name="Barreto F.S."/>
            <person name="Watson E.T."/>
            <person name="Lima T.G."/>
            <person name="Willett C.S."/>
            <person name="Edmands S."/>
            <person name="Li W."/>
            <person name="Burton R.S."/>
        </authorList>
    </citation>
    <scope>NUCLEOTIDE SEQUENCE [LARGE SCALE GENOMIC DNA]</scope>
    <source>
        <strain evidence="1 2">San Diego</strain>
    </source>
</reference>
<comment type="caution">
    <text evidence="1">The sequence shown here is derived from an EMBL/GenBank/DDBJ whole genome shotgun (WGS) entry which is preliminary data.</text>
</comment>
<evidence type="ECO:0008006" key="3">
    <source>
        <dbReference type="Google" id="ProtNLM"/>
    </source>
</evidence>
<protein>
    <recommendedName>
        <fullName evidence="3">LamG-like jellyroll fold domain-containing protein</fullName>
    </recommendedName>
</protein>
<dbReference type="InterPro" id="IPR013320">
    <property type="entry name" value="ConA-like_dom_sf"/>
</dbReference>
<name>A0A553P518_TIGCA</name>
<organism evidence="1 2">
    <name type="scientific">Tigriopus californicus</name>
    <name type="common">Marine copepod</name>
    <dbReference type="NCBI Taxonomy" id="6832"/>
    <lineage>
        <taxon>Eukaryota</taxon>
        <taxon>Metazoa</taxon>
        <taxon>Ecdysozoa</taxon>
        <taxon>Arthropoda</taxon>
        <taxon>Crustacea</taxon>
        <taxon>Multicrustacea</taxon>
        <taxon>Hexanauplia</taxon>
        <taxon>Copepoda</taxon>
        <taxon>Harpacticoida</taxon>
        <taxon>Harpacticidae</taxon>
        <taxon>Tigriopus</taxon>
    </lineage>
</organism>
<evidence type="ECO:0000313" key="2">
    <source>
        <dbReference type="Proteomes" id="UP000318571"/>
    </source>
</evidence>
<dbReference type="Pfam" id="PF13385">
    <property type="entry name" value="Laminin_G_3"/>
    <property type="match status" value="1"/>
</dbReference>
<dbReference type="Gene3D" id="2.60.120.200">
    <property type="match status" value="1"/>
</dbReference>
<dbReference type="SUPFAM" id="SSF49899">
    <property type="entry name" value="Concanavalin A-like lectins/glucanases"/>
    <property type="match status" value="1"/>
</dbReference>
<accession>A0A553P518</accession>
<evidence type="ECO:0000313" key="1">
    <source>
        <dbReference type="EMBL" id="TRY72762.1"/>
    </source>
</evidence>
<dbReference type="AlphaFoldDB" id="A0A553P518"/>
<gene>
    <name evidence="1" type="ORF">TCAL_00980</name>
</gene>
<dbReference type="Proteomes" id="UP000318571">
    <property type="component" value="Chromosome 7"/>
</dbReference>
<dbReference type="EMBL" id="VCGU01000008">
    <property type="protein sequence ID" value="TRY72762.1"/>
    <property type="molecule type" value="Genomic_DNA"/>
</dbReference>
<sequence length="247" mass="27937">MIFNVILNEELDFHYGYHVFYNRFPGFIRPLDSEFVFTIPSPVQTFNGRYGIDFVNGPHYIYQLPMVTLKDFSIFTWYNSGPNSPDNDCIMRLVSTNTSKQIASIPNLVSIIELFVAENGVYESSPGPVAAVEFFDRHKDVLFPFRASSSLPNAIPTNRWVYIGVIVDQTNQQISFYINGTLFNSQALVHNPGLPLILDYGGINMLEIGRNAYNIPFDSHLGSLSIFNHALNSVEVSQEFVRSFLDG</sequence>
<keyword evidence="2" id="KW-1185">Reference proteome</keyword>